<dbReference type="PANTHER" id="PTHR24221:SF654">
    <property type="entry name" value="ATP-BINDING CASSETTE SUB-FAMILY B MEMBER 6"/>
    <property type="match status" value="1"/>
</dbReference>
<evidence type="ECO:0000256" key="3">
    <source>
        <dbReference type="ARBA" id="ARBA00022692"/>
    </source>
</evidence>
<keyword evidence="3 6" id="KW-0812">Transmembrane</keyword>
<dbReference type="SUPFAM" id="SSF52540">
    <property type="entry name" value="P-loop containing nucleoside triphosphate hydrolases"/>
    <property type="match status" value="1"/>
</dbReference>
<dbReference type="InterPro" id="IPR017871">
    <property type="entry name" value="ABC_transporter-like_CS"/>
</dbReference>
<feature type="transmembrane region" description="Helical" evidence="6">
    <location>
        <begin position="231"/>
        <end position="255"/>
    </location>
</feature>
<dbReference type="GO" id="GO:0140359">
    <property type="term" value="F:ABC-type transporter activity"/>
    <property type="evidence" value="ECO:0007669"/>
    <property type="project" value="InterPro"/>
</dbReference>
<dbReference type="GO" id="GO:0034040">
    <property type="term" value="F:ATPase-coupled lipid transmembrane transporter activity"/>
    <property type="evidence" value="ECO:0007669"/>
    <property type="project" value="TreeGrafter"/>
</dbReference>
<dbReference type="PANTHER" id="PTHR24221">
    <property type="entry name" value="ATP-BINDING CASSETTE SUB-FAMILY B"/>
    <property type="match status" value="1"/>
</dbReference>
<feature type="transmembrane region" description="Helical" evidence="6">
    <location>
        <begin position="149"/>
        <end position="167"/>
    </location>
</feature>
<dbReference type="GO" id="GO:0016887">
    <property type="term" value="F:ATP hydrolysis activity"/>
    <property type="evidence" value="ECO:0007669"/>
    <property type="project" value="InterPro"/>
</dbReference>
<organism evidence="8 9">
    <name type="scientific">Mycoplasma marinum</name>
    <dbReference type="NCBI Taxonomy" id="1937190"/>
    <lineage>
        <taxon>Bacteria</taxon>
        <taxon>Bacillati</taxon>
        <taxon>Mycoplasmatota</taxon>
        <taxon>Mollicutes</taxon>
        <taxon>Mycoplasmataceae</taxon>
        <taxon>Mycoplasma</taxon>
    </lineage>
</organism>
<evidence type="ECO:0000256" key="5">
    <source>
        <dbReference type="ARBA" id="ARBA00023136"/>
    </source>
</evidence>
<dbReference type="InterPro" id="IPR011527">
    <property type="entry name" value="ABC1_TM_dom"/>
</dbReference>
<sequence>MNLRKLKLISPAVFIFICCEFLYNIMLTSIPFLTNLLIKSLIDNKINYMIFLLAVQCALVIISAMLYLIIDILSEKVRYEIEYKFKKAFLNNKKNDSIDKFSNSVFKNDYLYNSEKLVSNYYFKKIDIFIYTFAIILSFVFTSLISWEIAILAFFMNMIIILTIFILKNKNAQIQKDYAENRSKFIKESSKIFDGSSDLQAFNRTEVMDSFLNEINNLYYKNNLKVNRRDILYSSIIRITSIVVTATISIVTILMSREGIISLYVIISLIAANTTMNAYMNNVFSDFGKLKSMNKLMEDMNILHKPEITLKKEIFPISTKSLYFKTRNKTLSYPDICIRKNNKYILSGRNGVGKSILLRGFQGTHIFGEGEIKYNKYNRKDLNVPTISSKIISLRHEPLIFKGSILENLFISKEDWDNINKEFHFITKNFNDYNSEATLLSLGEKQMIAILRSLISNKELIIIDEGLDAVSKDNKDKIENYLDHVNKTIIYVSHTDITNLNWKEITIY</sequence>
<dbReference type="OrthoDB" id="400626at2"/>
<evidence type="ECO:0000256" key="6">
    <source>
        <dbReference type="SAM" id="Phobius"/>
    </source>
</evidence>
<evidence type="ECO:0000313" key="9">
    <source>
        <dbReference type="Proteomes" id="UP000294192"/>
    </source>
</evidence>
<reference evidence="8 9" key="1">
    <citation type="submission" date="2018-02" db="EMBL/GenBank/DDBJ databases">
        <title>Mycoplasma marinum and Mycoplasma todarodis sp. nov., moderately halophilic and psychrotolerant mycoplasmas isolated from cephalopods.</title>
        <authorList>
            <person name="Viver T."/>
        </authorList>
    </citation>
    <scope>NUCLEOTIDE SEQUENCE [LARGE SCALE GENOMIC DNA]</scope>
    <source>
        <strain evidence="8 9">PE</strain>
    </source>
</reference>
<dbReference type="AlphaFoldDB" id="A0A4R0XUZ6"/>
<evidence type="ECO:0000256" key="2">
    <source>
        <dbReference type="ARBA" id="ARBA00005417"/>
    </source>
</evidence>
<dbReference type="Pfam" id="PF00005">
    <property type="entry name" value="ABC_tran"/>
    <property type="match status" value="1"/>
</dbReference>
<keyword evidence="4 6" id="KW-1133">Transmembrane helix</keyword>
<dbReference type="PROSITE" id="PS50929">
    <property type="entry name" value="ABC_TM1F"/>
    <property type="match status" value="1"/>
</dbReference>
<evidence type="ECO:0000313" key="8">
    <source>
        <dbReference type="EMBL" id="TCG11529.1"/>
    </source>
</evidence>
<dbReference type="EMBL" id="PSZO01000005">
    <property type="protein sequence ID" value="TCG11529.1"/>
    <property type="molecule type" value="Genomic_DNA"/>
</dbReference>
<feature type="transmembrane region" description="Helical" evidence="6">
    <location>
        <begin position="46"/>
        <end position="70"/>
    </location>
</feature>
<dbReference type="InterPro" id="IPR039421">
    <property type="entry name" value="Type_1_exporter"/>
</dbReference>
<dbReference type="InterPro" id="IPR036640">
    <property type="entry name" value="ABC1_TM_sf"/>
</dbReference>
<feature type="transmembrane region" description="Helical" evidence="6">
    <location>
        <begin position="126"/>
        <end position="143"/>
    </location>
</feature>
<dbReference type="InterPro" id="IPR027417">
    <property type="entry name" value="P-loop_NTPase"/>
</dbReference>
<dbReference type="Proteomes" id="UP000294192">
    <property type="component" value="Unassembled WGS sequence"/>
</dbReference>
<dbReference type="GO" id="GO:0005886">
    <property type="term" value="C:plasma membrane"/>
    <property type="evidence" value="ECO:0007669"/>
    <property type="project" value="UniProtKB-SubCell"/>
</dbReference>
<comment type="subcellular location">
    <subcellularLocation>
        <location evidence="1">Cell membrane</location>
        <topology evidence="1">Multi-pass membrane protein</topology>
    </subcellularLocation>
</comment>
<gene>
    <name evidence="8" type="ORF">C4B24_01630</name>
</gene>
<dbReference type="Gene3D" id="1.20.1560.10">
    <property type="entry name" value="ABC transporter type 1, transmembrane domain"/>
    <property type="match status" value="1"/>
</dbReference>
<dbReference type="PROSITE" id="PS00211">
    <property type="entry name" value="ABC_TRANSPORTER_1"/>
    <property type="match status" value="1"/>
</dbReference>
<dbReference type="SUPFAM" id="SSF90123">
    <property type="entry name" value="ABC transporter transmembrane region"/>
    <property type="match status" value="1"/>
</dbReference>
<keyword evidence="5 6" id="KW-0472">Membrane</keyword>
<proteinExistence type="inferred from homology"/>
<comment type="similarity">
    <text evidence="2">Belongs to the ABC transporter superfamily.</text>
</comment>
<dbReference type="Pfam" id="PF00664">
    <property type="entry name" value="ABC_membrane"/>
    <property type="match status" value="1"/>
</dbReference>
<dbReference type="InterPro" id="IPR003439">
    <property type="entry name" value="ABC_transporter-like_ATP-bd"/>
</dbReference>
<evidence type="ECO:0000259" key="7">
    <source>
        <dbReference type="PROSITE" id="PS50929"/>
    </source>
</evidence>
<feature type="transmembrane region" description="Helical" evidence="6">
    <location>
        <begin position="261"/>
        <end position="280"/>
    </location>
</feature>
<name>A0A4R0XUZ6_9MOLU</name>
<comment type="caution">
    <text evidence="8">The sequence shown here is derived from an EMBL/GenBank/DDBJ whole genome shotgun (WGS) entry which is preliminary data.</text>
</comment>
<keyword evidence="9" id="KW-1185">Reference proteome</keyword>
<evidence type="ECO:0000256" key="1">
    <source>
        <dbReference type="ARBA" id="ARBA00004651"/>
    </source>
</evidence>
<dbReference type="GO" id="GO:0005524">
    <property type="term" value="F:ATP binding"/>
    <property type="evidence" value="ECO:0007669"/>
    <property type="project" value="InterPro"/>
</dbReference>
<dbReference type="Gene3D" id="3.40.50.300">
    <property type="entry name" value="P-loop containing nucleotide triphosphate hydrolases"/>
    <property type="match status" value="1"/>
</dbReference>
<accession>A0A4R0XUZ6</accession>
<feature type="transmembrane region" description="Helical" evidence="6">
    <location>
        <begin position="12"/>
        <end position="34"/>
    </location>
</feature>
<protein>
    <recommendedName>
        <fullName evidence="7">ABC transmembrane type-1 domain-containing protein</fullName>
    </recommendedName>
</protein>
<evidence type="ECO:0000256" key="4">
    <source>
        <dbReference type="ARBA" id="ARBA00022989"/>
    </source>
</evidence>
<feature type="domain" description="ABC transmembrane type-1" evidence="7">
    <location>
        <begin position="126"/>
        <end position="292"/>
    </location>
</feature>